<proteinExistence type="predicted"/>
<gene>
    <name evidence="6" type="ORF">PMAYCL1PPCAC_24582</name>
</gene>
<dbReference type="EMBL" id="BTRK01000005">
    <property type="protein sequence ID" value="GMR54387.1"/>
    <property type="molecule type" value="Genomic_DNA"/>
</dbReference>
<keyword evidence="4" id="KW-0175">Coiled coil</keyword>
<dbReference type="PANTHER" id="PTHR24336:SF8">
    <property type="entry name" value="LADYBIRD EARLY-RELATED"/>
    <property type="match status" value="1"/>
</dbReference>
<dbReference type="GO" id="GO:1990837">
    <property type="term" value="F:sequence-specific double-stranded DNA binding"/>
    <property type="evidence" value="ECO:0007669"/>
    <property type="project" value="TreeGrafter"/>
</dbReference>
<dbReference type="GO" id="GO:0000981">
    <property type="term" value="F:DNA-binding transcription factor activity, RNA polymerase II-specific"/>
    <property type="evidence" value="ECO:0007669"/>
    <property type="project" value="TreeGrafter"/>
</dbReference>
<evidence type="ECO:0000256" key="4">
    <source>
        <dbReference type="SAM" id="Coils"/>
    </source>
</evidence>
<reference evidence="7" key="1">
    <citation type="submission" date="2022-10" db="EMBL/GenBank/DDBJ databases">
        <title>Genome assembly of Pristionchus species.</title>
        <authorList>
            <person name="Yoshida K."/>
            <person name="Sommer R.J."/>
        </authorList>
    </citation>
    <scope>NUCLEOTIDE SEQUENCE [LARGE SCALE GENOMIC DNA]</scope>
    <source>
        <strain evidence="7">RS5460</strain>
    </source>
</reference>
<protein>
    <submittedName>
        <fullName evidence="6">Uncharacterized protein</fullName>
    </submittedName>
</protein>
<feature type="coiled-coil region" evidence="4">
    <location>
        <begin position="170"/>
        <end position="227"/>
    </location>
</feature>
<dbReference type="PANTHER" id="PTHR24336">
    <property type="entry name" value="TRANSCRIPTION FACTOR LBX"/>
    <property type="match status" value="1"/>
</dbReference>
<feature type="compositionally biased region" description="Acidic residues" evidence="5">
    <location>
        <begin position="60"/>
        <end position="69"/>
    </location>
</feature>
<organism evidence="6 7">
    <name type="scientific">Pristionchus mayeri</name>
    <dbReference type="NCBI Taxonomy" id="1317129"/>
    <lineage>
        <taxon>Eukaryota</taxon>
        <taxon>Metazoa</taxon>
        <taxon>Ecdysozoa</taxon>
        <taxon>Nematoda</taxon>
        <taxon>Chromadorea</taxon>
        <taxon>Rhabditida</taxon>
        <taxon>Rhabditina</taxon>
        <taxon>Diplogasteromorpha</taxon>
        <taxon>Diplogasteroidea</taxon>
        <taxon>Neodiplogasteridae</taxon>
        <taxon>Pristionchus</taxon>
    </lineage>
</organism>
<evidence type="ECO:0000256" key="1">
    <source>
        <dbReference type="ARBA" id="ARBA00023125"/>
    </source>
</evidence>
<dbReference type="Proteomes" id="UP001328107">
    <property type="component" value="Unassembled WGS sequence"/>
</dbReference>
<comment type="caution">
    <text evidence="6">The sequence shown here is derived from an EMBL/GenBank/DDBJ whole genome shotgun (WGS) entry which is preliminary data.</text>
</comment>
<sequence>ISKENYELSLPDEDSDVVLESADDLFAAIDYAMHTRKTPSDTPCVRLTLVKSAPDAKEALEDDDEEEEKEEKLKEDQEEDDDESGCWIMKKAKAIRRWELNLHKYEPYERVYRCPVEYLKSQLGATPSEFEVVESEAPFDRQRKRKCEPAELAAMEKDLNIREKARKMKEETFERVVATLQVKMEEMEEKVMGLEKRVEEIEGKANDEQVKAKMNEMEERLKKVEEKMDEDE</sequence>
<dbReference type="AlphaFoldDB" id="A0AAN5I6I6"/>
<keyword evidence="1" id="KW-0238">DNA-binding</keyword>
<feature type="region of interest" description="Disordered" evidence="5">
    <location>
        <begin position="53"/>
        <end position="84"/>
    </location>
</feature>
<evidence type="ECO:0000256" key="5">
    <source>
        <dbReference type="SAM" id="MobiDB-lite"/>
    </source>
</evidence>
<feature type="non-terminal residue" evidence="6">
    <location>
        <position position="232"/>
    </location>
</feature>
<name>A0AAN5I6I6_9BILA</name>
<dbReference type="InterPro" id="IPR051892">
    <property type="entry name" value="LBX_TF"/>
</dbReference>
<dbReference type="GO" id="GO:0005634">
    <property type="term" value="C:nucleus"/>
    <property type="evidence" value="ECO:0007669"/>
    <property type="project" value="TreeGrafter"/>
</dbReference>
<keyword evidence="7" id="KW-1185">Reference proteome</keyword>
<accession>A0AAN5I6I6</accession>
<keyword evidence="3" id="KW-0539">Nucleus</keyword>
<evidence type="ECO:0000256" key="2">
    <source>
        <dbReference type="ARBA" id="ARBA00023155"/>
    </source>
</evidence>
<feature type="non-terminal residue" evidence="6">
    <location>
        <position position="1"/>
    </location>
</feature>
<evidence type="ECO:0000313" key="7">
    <source>
        <dbReference type="Proteomes" id="UP001328107"/>
    </source>
</evidence>
<evidence type="ECO:0000313" key="6">
    <source>
        <dbReference type="EMBL" id="GMR54387.1"/>
    </source>
</evidence>
<evidence type="ECO:0000256" key="3">
    <source>
        <dbReference type="ARBA" id="ARBA00023242"/>
    </source>
</evidence>
<keyword evidence="2" id="KW-0371">Homeobox</keyword>